<dbReference type="InterPro" id="IPR043128">
    <property type="entry name" value="Rev_trsase/Diguanyl_cyclase"/>
</dbReference>
<accession>A0AAE0Q9T1</accession>
<protein>
    <recommendedName>
        <fullName evidence="2">ribonuclease H</fullName>
        <ecNumber evidence="2">3.1.26.4</ecNumber>
    </recommendedName>
</protein>
<dbReference type="InterPro" id="IPR050951">
    <property type="entry name" value="Retrovirus_Pol_polyprotein"/>
</dbReference>
<dbReference type="SUPFAM" id="SSF56672">
    <property type="entry name" value="DNA/RNA polymerases"/>
    <property type="match status" value="1"/>
</dbReference>
<evidence type="ECO:0000313" key="5">
    <source>
        <dbReference type="EMBL" id="KAK3515731.1"/>
    </source>
</evidence>
<dbReference type="GO" id="GO:0004523">
    <property type="term" value="F:RNA-DNA hybrid ribonuclease activity"/>
    <property type="evidence" value="ECO:0007669"/>
    <property type="project" value="UniProtKB-EC"/>
</dbReference>
<dbReference type="Pfam" id="PF00078">
    <property type="entry name" value="RVT_1"/>
    <property type="match status" value="1"/>
</dbReference>
<dbReference type="Proteomes" id="UP001274896">
    <property type="component" value="Unassembled WGS sequence"/>
</dbReference>
<dbReference type="PANTHER" id="PTHR37984:SF5">
    <property type="entry name" value="PROTEIN NYNRIN-LIKE"/>
    <property type="match status" value="1"/>
</dbReference>
<evidence type="ECO:0000256" key="3">
    <source>
        <dbReference type="SAM" id="MobiDB-lite"/>
    </source>
</evidence>
<feature type="non-terminal residue" evidence="5">
    <location>
        <position position="1"/>
    </location>
</feature>
<proteinExistence type="inferred from homology"/>
<dbReference type="InterPro" id="IPR005162">
    <property type="entry name" value="Retrotrans_gag_dom"/>
</dbReference>
<dbReference type="CDD" id="cd00303">
    <property type="entry name" value="retropepsin_like"/>
    <property type="match status" value="1"/>
</dbReference>
<dbReference type="PROSITE" id="PS50878">
    <property type="entry name" value="RT_POL"/>
    <property type="match status" value="1"/>
</dbReference>
<dbReference type="EC" id="3.1.26.4" evidence="2"/>
<sequence>MKKEEKRREQKRTEEKRREEERLHKTQQETLMAQHSQLLSEVLSSIHQICDWLSPTQTASSAGVPEPLPSPQVPAPRVEPCLAPPQRFSEDPSACRGFLTKCSLTFELQPSSFPSDRAKLAYVITLLSGKALTWATLLWAVQSTFCSSFSAFEGEFRRVLDHPISSQEESKHLLSLWQANRSAAEYAIHFSTTAAGSGWNNESLLVCFQNNLLEALQDELVMQEPANDLEALIDLAIRLDNRLRERGLFLPITLIWGTRRHKLKALVDSGTAGNFMDMSLVKSLQIPVDSLPAPLTVTVLDGRPLSPGKVTLLTSIYQHQKELRHHQLLQGASIFTKLDLHNAYHLVRIRQGDEWKTAFNTPTGHYEYRVMPFGLTNAPAVFQALINDVLRDMLNQFIFVYLVDILIFSKSLPEHMEHIQKILLCLLDNHLYVKPEKCEFHATQVQFLGFIVEPGCIQMDPQKVQAVTDWPTPSSVKEVQRFLGFANFYRKFIKNFSTVLPPLQKINEIDVN</sequence>
<dbReference type="CDD" id="cd01647">
    <property type="entry name" value="RT_LTR"/>
    <property type="match status" value="1"/>
</dbReference>
<evidence type="ECO:0000256" key="1">
    <source>
        <dbReference type="ARBA" id="ARBA00010879"/>
    </source>
</evidence>
<feature type="compositionally biased region" description="Basic and acidic residues" evidence="3">
    <location>
        <begin position="1"/>
        <end position="27"/>
    </location>
</feature>
<dbReference type="Gene3D" id="3.30.70.270">
    <property type="match status" value="2"/>
</dbReference>
<name>A0AAE0Q9T1_9TELE</name>
<evidence type="ECO:0000256" key="2">
    <source>
        <dbReference type="ARBA" id="ARBA00012180"/>
    </source>
</evidence>
<dbReference type="PANTHER" id="PTHR37984">
    <property type="entry name" value="PROTEIN CBG26694"/>
    <property type="match status" value="1"/>
</dbReference>
<dbReference type="Gene3D" id="3.10.10.10">
    <property type="entry name" value="HIV Type 1 Reverse Transcriptase, subunit A, domain 1"/>
    <property type="match status" value="1"/>
</dbReference>
<dbReference type="Pfam" id="PF03732">
    <property type="entry name" value="Retrotrans_gag"/>
    <property type="match status" value="1"/>
</dbReference>
<feature type="region of interest" description="Disordered" evidence="3">
    <location>
        <begin position="1"/>
        <end position="28"/>
    </location>
</feature>
<feature type="domain" description="Reverse transcriptase" evidence="4">
    <location>
        <begin position="236"/>
        <end position="452"/>
    </location>
</feature>
<keyword evidence="6" id="KW-1185">Reference proteome</keyword>
<dbReference type="AlphaFoldDB" id="A0AAE0Q9T1"/>
<dbReference type="InterPro" id="IPR043502">
    <property type="entry name" value="DNA/RNA_pol_sf"/>
</dbReference>
<evidence type="ECO:0000259" key="4">
    <source>
        <dbReference type="PROSITE" id="PS50878"/>
    </source>
</evidence>
<gene>
    <name evidence="5" type="ORF">QTP70_030176</name>
</gene>
<comment type="caution">
    <text evidence="5">The sequence shown here is derived from an EMBL/GenBank/DDBJ whole genome shotgun (WGS) entry which is preliminary data.</text>
</comment>
<comment type="similarity">
    <text evidence="1">Belongs to the beta type-B retroviral polymerase family. HERV class-II K(HML-2) pol subfamily.</text>
</comment>
<dbReference type="InterPro" id="IPR000477">
    <property type="entry name" value="RT_dom"/>
</dbReference>
<dbReference type="EMBL" id="JAUCMX010000020">
    <property type="protein sequence ID" value="KAK3515731.1"/>
    <property type="molecule type" value="Genomic_DNA"/>
</dbReference>
<organism evidence="5 6">
    <name type="scientific">Hemibagrus guttatus</name>
    <dbReference type="NCBI Taxonomy" id="175788"/>
    <lineage>
        <taxon>Eukaryota</taxon>
        <taxon>Metazoa</taxon>
        <taxon>Chordata</taxon>
        <taxon>Craniata</taxon>
        <taxon>Vertebrata</taxon>
        <taxon>Euteleostomi</taxon>
        <taxon>Actinopterygii</taxon>
        <taxon>Neopterygii</taxon>
        <taxon>Teleostei</taxon>
        <taxon>Ostariophysi</taxon>
        <taxon>Siluriformes</taxon>
        <taxon>Bagridae</taxon>
        <taxon>Hemibagrus</taxon>
    </lineage>
</organism>
<reference evidence="5" key="1">
    <citation type="submission" date="2023-06" db="EMBL/GenBank/DDBJ databases">
        <title>Male Hemibagrus guttatus genome.</title>
        <authorList>
            <person name="Bian C."/>
        </authorList>
    </citation>
    <scope>NUCLEOTIDE SEQUENCE</scope>
    <source>
        <strain evidence="5">Male_cb2023</strain>
        <tissue evidence="5">Muscle</tissue>
    </source>
</reference>
<evidence type="ECO:0000313" key="6">
    <source>
        <dbReference type="Proteomes" id="UP001274896"/>
    </source>
</evidence>